<evidence type="ECO:0000313" key="7">
    <source>
        <dbReference type="Proteomes" id="UP000009881"/>
    </source>
</evidence>
<protein>
    <submittedName>
        <fullName evidence="6">2-dehydro-3-deoxyphosphogalactonate aldolase</fullName>
    </submittedName>
</protein>
<dbReference type="EMBL" id="ANHY01000015">
    <property type="protein sequence ID" value="EKV28587.1"/>
    <property type="molecule type" value="Genomic_DNA"/>
</dbReference>
<dbReference type="Gene3D" id="3.20.20.70">
    <property type="entry name" value="Aldolase class I"/>
    <property type="match status" value="1"/>
</dbReference>
<dbReference type="RefSeq" id="WP_009541455.1">
    <property type="nucleotide sequence ID" value="NZ_ANHY01000015.1"/>
</dbReference>
<comment type="caution">
    <text evidence="6">The sequence shown here is derived from an EMBL/GenBank/DDBJ whole genome shotgun (WGS) entry which is preliminary data.</text>
</comment>
<gene>
    <name evidence="6" type="ORF">C882_0798</name>
</gene>
<reference evidence="6 7" key="1">
    <citation type="journal article" date="2013" name="Genome Announc.">
        <title>Draft Genome Sequence of an Alphaproteobacterium, Caenispirillum salinarum AK4(T), Isolated from a Solar Saltern.</title>
        <authorList>
            <person name="Khatri I."/>
            <person name="Singh A."/>
            <person name="Korpole S."/>
            <person name="Pinnaka A.K."/>
            <person name="Subramanian S."/>
        </authorList>
    </citation>
    <scope>NUCLEOTIDE SEQUENCE [LARGE SCALE GENOMIC DNA]</scope>
    <source>
        <strain evidence="6 7">AK4</strain>
    </source>
</reference>
<dbReference type="Pfam" id="PF01081">
    <property type="entry name" value="Aldolase"/>
    <property type="match status" value="1"/>
</dbReference>
<organism evidence="6 7">
    <name type="scientific">Caenispirillum salinarum AK4</name>
    <dbReference type="NCBI Taxonomy" id="1238182"/>
    <lineage>
        <taxon>Bacteria</taxon>
        <taxon>Pseudomonadati</taxon>
        <taxon>Pseudomonadota</taxon>
        <taxon>Alphaproteobacteria</taxon>
        <taxon>Rhodospirillales</taxon>
        <taxon>Novispirillaceae</taxon>
        <taxon>Caenispirillum</taxon>
    </lineage>
</organism>
<dbReference type="PANTHER" id="PTHR30246:SF1">
    <property type="entry name" value="2-DEHYDRO-3-DEOXY-6-PHOSPHOGALACTONATE ALDOLASE-RELATED"/>
    <property type="match status" value="1"/>
</dbReference>
<evidence type="ECO:0000256" key="3">
    <source>
        <dbReference type="ARBA" id="ARBA00011233"/>
    </source>
</evidence>
<evidence type="ECO:0000256" key="2">
    <source>
        <dbReference type="ARBA" id="ARBA00006906"/>
    </source>
</evidence>
<keyword evidence="4" id="KW-0456">Lyase</keyword>
<proteinExistence type="inferred from homology"/>
<dbReference type="AlphaFoldDB" id="K9GTU7"/>
<keyword evidence="7" id="KW-1185">Reference proteome</keyword>
<dbReference type="NCBIfam" id="NF006600">
    <property type="entry name" value="PRK09140.1"/>
    <property type="match status" value="1"/>
</dbReference>
<dbReference type="InterPro" id="IPR000887">
    <property type="entry name" value="Aldlse_KDPG_KHG"/>
</dbReference>
<comment type="similarity">
    <text evidence="2">Belongs to the KHG/KDPG aldolase family.</text>
</comment>
<dbReference type="GO" id="GO:0016829">
    <property type="term" value="F:lyase activity"/>
    <property type="evidence" value="ECO:0007669"/>
    <property type="project" value="UniProtKB-KW"/>
</dbReference>
<dbReference type="PANTHER" id="PTHR30246">
    <property type="entry name" value="2-KETO-3-DEOXY-6-PHOSPHOGLUCONATE ALDOLASE"/>
    <property type="match status" value="1"/>
</dbReference>
<sequence length="211" mass="22436">MTDAFDTAFDGMPLVAVLRHITTDEIIPVADALVDAGFRFLEVPLNSPDAFTSIGKLAKHCPPHVLTGAGTVLEPSQVRRLADTGAKLMVTPNTDADVIDAAVSAGLYPLIGCLTPTEALQAVRRGARGLKIFPASRMGPDYLKDIRAVLPQGTRLLPVGGIGLETMEAFHRTGADGFGYGTNLYKPGRPAADVGETARALVTEFRRLRGR</sequence>
<comment type="pathway">
    <text evidence="1">Carbohydrate acid metabolism.</text>
</comment>
<name>K9GTU7_9PROT</name>
<dbReference type="CDD" id="cd00452">
    <property type="entry name" value="KDPG_aldolase"/>
    <property type="match status" value="1"/>
</dbReference>
<dbReference type="SUPFAM" id="SSF51569">
    <property type="entry name" value="Aldolase"/>
    <property type="match status" value="1"/>
</dbReference>
<dbReference type="PATRIC" id="fig|1238182.3.peg.3012"/>
<dbReference type="STRING" id="1238182.C882_0798"/>
<evidence type="ECO:0000256" key="1">
    <source>
        <dbReference type="ARBA" id="ARBA00004761"/>
    </source>
</evidence>
<comment type="subunit">
    <text evidence="3">Homotrimer.</text>
</comment>
<accession>K9GTU7</accession>
<evidence type="ECO:0000256" key="5">
    <source>
        <dbReference type="ARBA" id="ARBA00023277"/>
    </source>
</evidence>
<evidence type="ECO:0000313" key="6">
    <source>
        <dbReference type="EMBL" id="EKV28587.1"/>
    </source>
</evidence>
<keyword evidence="5" id="KW-0119">Carbohydrate metabolism</keyword>
<dbReference type="Proteomes" id="UP000009881">
    <property type="component" value="Unassembled WGS sequence"/>
</dbReference>
<evidence type="ECO:0000256" key="4">
    <source>
        <dbReference type="ARBA" id="ARBA00023239"/>
    </source>
</evidence>
<dbReference type="eggNOG" id="COG0800">
    <property type="taxonomic scope" value="Bacteria"/>
</dbReference>
<dbReference type="OrthoDB" id="7204076at2"/>
<dbReference type="InterPro" id="IPR013785">
    <property type="entry name" value="Aldolase_TIM"/>
</dbReference>